<dbReference type="EMBL" id="JAWDJX010000117">
    <property type="protein sequence ID" value="KAK3046074.1"/>
    <property type="molecule type" value="Genomic_DNA"/>
</dbReference>
<name>A0AAJ0G6T8_9PEZI</name>
<evidence type="ECO:0000313" key="2">
    <source>
        <dbReference type="EMBL" id="KAK3046074.1"/>
    </source>
</evidence>
<protein>
    <submittedName>
        <fullName evidence="2">Uncharacterized protein</fullName>
    </submittedName>
</protein>
<sequence length="496" mass="56448">MHSYADITEQFRKADIKTQKTKRTAEGNVHMLSLHYPDTSLLPDNSVLPYLCPPANFELRRAPDRAGCHADTVGTRFFARLPLLPCSDFPLSAHDILGAVENLRTITGNSTLHMISYAREDYEGSVIYHRICLRTKDYVLEAKEFELTDSEYQRMVIRSNGKEWVHLLDNLVTRASDRAFFEVYNRLATKHGFNIADKVACWDGLWGSCQPPDTNELFEARLMALTEADAERLKGLQDGIIKIMLPCCHTIEIRRVQLASLTEEAMWKQTCPECGCRILQPEDIVDIDITRTNQESEDYKEQNLSWSKLDTEWADGTTVMSFNPAELRDALDKARWSFDAPASITPASLNPAYYSETMALAIHFCTELGPLSVRIETTPFNLMYRLREVASGARRVGMDEGGLLVAKTLVPEEWKQFQEVWLLRAVRYLVDLLSLDATADDDDSEEEVAHKDRGGGEGPNNSGFDFEDTLMHVEEEMRKVEIEKKQRGTDEFDLEL</sequence>
<dbReference type="AlphaFoldDB" id="A0AAJ0G6T8"/>
<gene>
    <name evidence="2" type="ORF">LTR09_012412</name>
</gene>
<proteinExistence type="predicted"/>
<evidence type="ECO:0000256" key="1">
    <source>
        <dbReference type="SAM" id="MobiDB-lite"/>
    </source>
</evidence>
<comment type="caution">
    <text evidence="2">The sequence shown here is derived from an EMBL/GenBank/DDBJ whole genome shotgun (WGS) entry which is preliminary data.</text>
</comment>
<accession>A0AAJ0G6T8</accession>
<feature type="region of interest" description="Disordered" evidence="1">
    <location>
        <begin position="441"/>
        <end position="468"/>
    </location>
</feature>
<evidence type="ECO:0000313" key="3">
    <source>
        <dbReference type="Proteomes" id="UP001271007"/>
    </source>
</evidence>
<keyword evidence="3" id="KW-1185">Reference proteome</keyword>
<organism evidence="2 3">
    <name type="scientific">Extremus antarcticus</name>
    <dbReference type="NCBI Taxonomy" id="702011"/>
    <lineage>
        <taxon>Eukaryota</taxon>
        <taxon>Fungi</taxon>
        <taxon>Dikarya</taxon>
        <taxon>Ascomycota</taxon>
        <taxon>Pezizomycotina</taxon>
        <taxon>Dothideomycetes</taxon>
        <taxon>Dothideomycetidae</taxon>
        <taxon>Mycosphaerellales</taxon>
        <taxon>Extremaceae</taxon>
        <taxon>Extremus</taxon>
    </lineage>
</organism>
<dbReference type="Proteomes" id="UP001271007">
    <property type="component" value="Unassembled WGS sequence"/>
</dbReference>
<reference evidence="2" key="1">
    <citation type="submission" date="2023-04" db="EMBL/GenBank/DDBJ databases">
        <title>Black Yeasts Isolated from many extreme environments.</title>
        <authorList>
            <person name="Coleine C."/>
            <person name="Stajich J.E."/>
            <person name="Selbmann L."/>
        </authorList>
    </citation>
    <scope>NUCLEOTIDE SEQUENCE</scope>
    <source>
        <strain evidence="2">CCFEE 5312</strain>
    </source>
</reference>